<keyword evidence="4" id="KW-0411">Iron-sulfur</keyword>
<evidence type="ECO:0000313" key="8">
    <source>
        <dbReference type="EMBL" id="KAK0630487.1"/>
    </source>
</evidence>
<evidence type="ECO:0000256" key="2">
    <source>
        <dbReference type="ARBA" id="ARBA00022723"/>
    </source>
</evidence>
<keyword evidence="3" id="KW-0408">Iron</keyword>
<evidence type="ECO:0000259" key="7">
    <source>
        <dbReference type="PROSITE" id="PS51296"/>
    </source>
</evidence>
<dbReference type="Gene3D" id="2.102.10.10">
    <property type="entry name" value="Rieske [2Fe-2S] iron-sulphur domain"/>
    <property type="match status" value="1"/>
</dbReference>
<dbReference type="InterPro" id="IPR017941">
    <property type="entry name" value="Rieske_2Fe-2S"/>
</dbReference>
<feature type="compositionally biased region" description="Polar residues" evidence="6">
    <location>
        <begin position="70"/>
        <end position="86"/>
    </location>
</feature>
<evidence type="ECO:0000256" key="5">
    <source>
        <dbReference type="ARBA" id="ARBA00034078"/>
    </source>
</evidence>
<feature type="region of interest" description="Disordered" evidence="6">
    <location>
        <begin position="189"/>
        <end position="217"/>
    </location>
</feature>
<sequence>MNFLNAFGAPSRADAAWFSVGLASSFPDIGLDDDDIGNLSQARVCGSSSSDTNNAKPGCKVFHAPLSSSQRTEVSIASGNSDQTKSAESDESSTDIGPPDLADQVMVFRYKGKLHAIDHKCPHSSFPLSEGTPFDIEDFGIVLSAGLTCAKHGWSFDLFSGMGDRGNYRLKIWEVQLRDLKDAASSLVISSDEGPDDNTPKKTTDQEVWVRRRQRMG</sequence>
<organism evidence="8 9">
    <name type="scientific">Bombardia bombarda</name>
    <dbReference type="NCBI Taxonomy" id="252184"/>
    <lineage>
        <taxon>Eukaryota</taxon>
        <taxon>Fungi</taxon>
        <taxon>Dikarya</taxon>
        <taxon>Ascomycota</taxon>
        <taxon>Pezizomycotina</taxon>
        <taxon>Sordariomycetes</taxon>
        <taxon>Sordariomycetidae</taxon>
        <taxon>Sordariales</taxon>
        <taxon>Lasiosphaeriaceae</taxon>
        <taxon>Bombardia</taxon>
    </lineage>
</organism>
<dbReference type="GO" id="GO:0051537">
    <property type="term" value="F:2 iron, 2 sulfur cluster binding"/>
    <property type="evidence" value="ECO:0007669"/>
    <property type="project" value="UniProtKB-KW"/>
</dbReference>
<evidence type="ECO:0000256" key="3">
    <source>
        <dbReference type="ARBA" id="ARBA00023004"/>
    </source>
</evidence>
<keyword evidence="9" id="KW-1185">Reference proteome</keyword>
<feature type="compositionally biased region" description="Basic and acidic residues" evidence="6">
    <location>
        <begin position="198"/>
        <end position="210"/>
    </location>
</feature>
<dbReference type="PANTHER" id="PTHR21496">
    <property type="entry name" value="FERREDOXIN-RELATED"/>
    <property type="match status" value="1"/>
</dbReference>
<dbReference type="Pfam" id="PF00355">
    <property type="entry name" value="Rieske"/>
    <property type="match status" value="1"/>
</dbReference>
<dbReference type="Proteomes" id="UP001174934">
    <property type="component" value="Unassembled WGS sequence"/>
</dbReference>
<dbReference type="PANTHER" id="PTHR21496:SF0">
    <property type="entry name" value="RIESKE DOMAIN-CONTAINING PROTEIN"/>
    <property type="match status" value="1"/>
</dbReference>
<feature type="domain" description="Rieske" evidence="7">
    <location>
        <begin position="103"/>
        <end position="184"/>
    </location>
</feature>
<accession>A0AA40C9U7</accession>
<dbReference type="AlphaFoldDB" id="A0AA40C9U7"/>
<gene>
    <name evidence="8" type="ORF">B0T17DRAFT_589988</name>
</gene>
<dbReference type="CDD" id="cd03467">
    <property type="entry name" value="Rieske"/>
    <property type="match status" value="1"/>
</dbReference>
<evidence type="ECO:0000256" key="4">
    <source>
        <dbReference type="ARBA" id="ARBA00023014"/>
    </source>
</evidence>
<dbReference type="SUPFAM" id="SSF50022">
    <property type="entry name" value="ISP domain"/>
    <property type="match status" value="1"/>
</dbReference>
<feature type="region of interest" description="Disordered" evidence="6">
    <location>
        <begin position="70"/>
        <end position="100"/>
    </location>
</feature>
<dbReference type="GO" id="GO:0046872">
    <property type="term" value="F:metal ion binding"/>
    <property type="evidence" value="ECO:0007669"/>
    <property type="project" value="UniProtKB-KW"/>
</dbReference>
<dbReference type="PROSITE" id="PS51296">
    <property type="entry name" value="RIESKE"/>
    <property type="match status" value="1"/>
</dbReference>
<protein>
    <recommendedName>
        <fullName evidence="7">Rieske domain-containing protein</fullName>
    </recommendedName>
</protein>
<evidence type="ECO:0000313" key="9">
    <source>
        <dbReference type="Proteomes" id="UP001174934"/>
    </source>
</evidence>
<comment type="cofactor">
    <cofactor evidence="5">
        <name>[2Fe-2S] cluster</name>
        <dbReference type="ChEBI" id="CHEBI:190135"/>
    </cofactor>
</comment>
<proteinExistence type="predicted"/>
<evidence type="ECO:0000256" key="1">
    <source>
        <dbReference type="ARBA" id="ARBA00022714"/>
    </source>
</evidence>
<evidence type="ECO:0000256" key="6">
    <source>
        <dbReference type="SAM" id="MobiDB-lite"/>
    </source>
</evidence>
<reference evidence="8" key="1">
    <citation type="submission" date="2023-06" db="EMBL/GenBank/DDBJ databases">
        <title>Genome-scale phylogeny and comparative genomics of the fungal order Sordariales.</title>
        <authorList>
            <consortium name="Lawrence Berkeley National Laboratory"/>
            <person name="Hensen N."/>
            <person name="Bonometti L."/>
            <person name="Westerberg I."/>
            <person name="Brannstrom I.O."/>
            <person name="Guillou S."/>
            <person name="Cros-Aarteil S."/>
            <person name="Calhoun S."/>
            <person name="Haridas S."/>
            <person name="Kuo A."/>
            <person name="Mondo S."/>
            <person name="Pangilinan J."/>
            <person name="Riley R."/>
            <person name="LaButti K."/>
            <person name="Andreopoulos B."/>
            <person name="Lipzen A."/>
            <person name="Chen C."/>
            <person name="Yanf M."/>
            <person name="Daum C."/>
            <person name="Ng V."/>
            <person name="Clum A."/>
            <person name="Steindorff A."/>
            <person name="Ohm R."/>
            <person name="Martin F."/>
            <person name="Silar P."/>
            <person name="Natvig D."/>
            <person name="Lalanne C."/>
            <person name="Gautier V."/>
            <person name="Ament-velasquez S.L."/>
            <person name="Kruys A."/>
            <person name="Hutchinson M.I."/>
            <person name="Powell A.J."/>
            <person name="Barry K."/>
            <person name="Miller A.N."/>
            <person name="Grigoriev I.V."/>
            <person name="Debuchy R."/>
            <person name="Gladieux P."/>
            <person name="Thoren M.H."/>
            <person name="Johannesson H."/>
        </authorList>
    </citation>
    <scope>NUCLEOTIDE SEQUENCE</scope>
    <source>
        <strain evidence="8">SMH3391-2</strain>
    </source>
</reference>
<name>A0AA40C9U7_9PEZI</name>
<keyword evidence="1" id="KW-0001">2Fe-2S</keyword>
<dbReference type="EMBL" id="JAULSR010000002">
    <property type="protein sequence ID" value="KAK0630487.1"/>
    <property type="molecule type" value="Genomic_DNA"/>
</dbReference>
<dbReference type="InterPro" id="IPR036922">
    <property type="entry name" value="Rieske_2Fe-2S_sf"/>
</dbReference>
<comment type="caution">
    <text evidence="8">The sequence shown here is derived from an EMBL/GenBank/DDBJ whole genome shotgun (WGS) entry which is preliminary data.</text>
</comment>
<keyword evidence="2" id="KW-0479">Metal-binding</keyword>